<dbReference type="InterPro" id="IPR002168">
    <property type="entry name" value="Lipase_GDXG_HIS_AS"/>
</dbReference>
<dbReference type="GO" id="GO:0016787">
    <property type="term" value="F:hydrolase activity"/>
    <property type="evidence" value="ECO:0007669"/>
    <property type="project" value="UniProtKB-KW"/>
</dbReference>
<dbReference type="EMBL" id="JBHTBR010000005">
    <property type="protein sequence ID" value="MFC7292179.1"/>
    <property type="molecule type" value="Genomic_DNA"/>
</dbReference>
<dbReference type="InterPro" id="IPR050300">
    <property type="entry name" value="GDXG_lipolytic_enzyme"/>
</dbReference>
<evidence type="ECO:0000256" key="1">
    <source>
        <dbReference type="ARBA" id="ARBA00010515"/>
    </source>
</evidence>
<dbReference type="SUPFAM" id="SSF53474">
    <property type="entry name" value="alpha/beta-Hydrolases"/>
    <property type="match status" value="1"/>
</dbReference>
<proteinExistence type="inferred from homology"/>
<dbReference type="InterPro" id="IPR013094">
    <property type="entry name" value="AB_hydrolase_3"/>
</dbReference>
<dbReference type="PROSITE" id="PS01173">
    <property type="entry name" value="LIPASE_GDXG_HIS"/>
    <property type="match status" value="1"/>
</dbReference>
<gene>
    <name evidence="4" type="ORF">ACFQS8_11170</name>
</gene>
<accession>A0ABW2IMI8</accession>
<dbReference type="PANTHER" id="PTHR48081:SF8">
    <property type="entry name" value="ALPHA_BETA HYDROLASE FOLD-3 DOMAIN-CONTAINING PROTEIN-RELATED"/>
    <property type="match status" value="1"/>
</dbReference>
<reference evidence="5" key="1">
    <citation type="journal article" date="2019" name="Int. J. Syst. Evol. Microbiol.">
        <title>The Global Catalogue of Microorganisms (GCM) 10K type strain sequencing project: providing services to taxonomists for standard genome sequencing and annotation.</title>
        <authorList>
            <consortium name="The Broad Institute Genomics Platform"/>
            <consortium name="The Broad Institute Genome Sequencing Center for Infectious Disease"/>
            <person name="Wu L."/>
            <person name="Ma J."/>
        </authorList>
    </citation>
    <scope>NUCLEOTIDE SEQUENCE [LARGE SCALE GENOMIC DNA]</scope>
    <source>
        <strain evidence="5">CCUG 51308</strain>
    </source>
</reference>
<dbReference type="PANTHER" id="PTHR48081">
    <property type="entry name" value="AB HYDROLASE SUPERFAMILY PROTEIN C4A8.06C"/>
    <property type="match status" value="1"/>
</dbReference>
<dbReference type="Proteomes" id="UP001596492">
    <property type="component" value="Unassembled WGS sequence"/>
</dbReference>
<feature type="domain" description="Alpha/beta hydrolase fold-3" evidence="3">
    <location>
        <begin position="94"/>
        <end position="300"/>
    </location>
</feature>
<evidence type="ECO:0000256" key="2">
    <source>
        <dbReference type="ARBA" id="ARBA00022801"/>
    </source>
</evidence>
<dbReference type="Gene3D" id="3.40.50.1820">
    <property type="entry name" value="alpha/beta hydrolase"/>
    <property type="match status" value="1"/>
</dbReference>
<evidence type="ECO:0000313" key="5">
    <source>
        <dbReference type="Proteomes" id="UP001596492"/>
    </source>
</evidence>
<evidence type="ECO:0000259" key="3">
    <source>
        <dbReference type="Pfam" id="PF07859"/>
    </source>
</evidence>
<comment type="similarity">
    <text evidence="1">Belongs to the 'GDXG' lipolytic enzyme family.</text>
</comment>
<comment type="caution">
    <text evidence="4">The sequence shown here is derived from an EMBL/GenBank/DDBJ whole genome shotgun (WGS) entry which is preliminary data.</text>
</comment>
<name>A0ABW2IMI8_9PROT</name>
<keyword evidence="2 4" id="KW-0378">Hydrolase</keyword>
<dbReference type="InterPro" id="IPR029058">
    <property type="entry name" value="AB_hydrolase_fold"/>
</dbReference>
<keyword evidence="5" id="KW-1185">Reference proteome</keyword>
<dbReference type="RefSeq" id="WP_382167417.1">
    <property type="nucleotide sequence ID" value="NZ_JBHTBR010000005.1"/>
</dbReference>
<protein>
    <submittedName>
        <fullName evidence="4">Alpha/beta hydrolase</fullName>
    </submittedName>
</protein>
<organism evidence="4 5">
    <name type="scientific">Hirschia litorea</name>
    <dbReference type="NCBI Taxonomy" id="1199156"/>
    <lineage>
        <taxon>Bacteria</taxon>
        <taxon>Pseudomonadati</taxon>
        <taxon>Pseudomonadota</taxon>
        <taxon>Alphaproteobacteria</taxon>
        <taxon>Hyphomonadales</taxon>
        <taxon>Hyphomonadaceae</taxon>
        <taxon>Hirschia</taxon>
    </lineage>
</organism>
<sequence length="327" mass="35678">MSDKKSETGLGAFQKAWEAFAEKTSPVTLDWSRQFTKLRGQFVQISQNIERDLPQMQATEDIEIDGGEIDGEVGRIGARIYTPHSARHPVGPSLVFFHGGGFVLGDLGTADSTCRRLADLSGCRILSVDYRLAPEFKFPSQINDAVAAYNWAVSHAAEWGADPDLIAVGGDSAGGNLAINVTRAAQEGLCPMPVYQLLIYPLTQFVDLKTKGVKFQEGSFFSPAVFDFCKTAYLDEGQDVMDLRVSPLFHSDFRGLPPAHVITAGWDPLHDEGQVYAEKLRAAGVRTTMENFADLPHGFFNFTPVSKPARDAVEATGHILAEALGRL</sequence>
<dbReference type="Pfam" id="PF07859">
    <property type="entry name" value="Abhydrolase_3"/>
    <property type="match status" value="1"/>
</dbReference>
<evidence type="ECO:0000313" key="4">
    <source>
        <dbReference type="EMBL" id="MFC7292179.1"/>
    </source>
</evidence>